<dbReference type="CDD" id="cd05911">
    <property type="entry name" value="Firefly_Luc_like"/>
    <property type="match status" value="1"/>
</dbReference>
<keyword evidence="2" id="KW-0436">Ligase</keyword>
<dbReference type="PROSITE" id="PS00455">
    <property type="entry name" value="AMP_BINDING"/>
    <property type="match status" value="1"/>
</dbReference>
<gene>
    <name evidence="5" type="ORF">EHS24_003142</name>
</gene>
<dbReference type="PANTHER" id="PTHR24096">
    <property type="entry name" value="LONG-CHAIN-FATTY-ACID--COA LIGASE"/>
    <property type="match status" value="1"/>
</dbReference>
<dbReference type="Gene3D" id="3.30.300.30">
    <property type="match status" value="1"/>
</dbReference>
<dbReference type="EMBL" id="RSCE01000015">
    <property type="protein sequence ID" value="RSH77582.1"/>
    <property type="molecule type" value="Genomic_DNA"/>
</dbReference>
<dbReference type="Pfam" id="PF13193">
    <property type="entry name" value="AMP-binding_C"/>
    <property type="match status" value="1"/>
</dbReference>
<dbReference type="SUPFAM" id="SSF56801">
    <property type="entry name" value="Acetyl-CoA synthetase-like"/>
    <property type="match status" value="1"/>
</dbReference>
<dbReference type="Proteomes" id="UP000279236">
    <property type="component" value="Unassembled WGS sequence"/>
</dbReference>
<protein>
    <recommendedName>
        <fullName evidence="7">AMP-dependent synthetase/ligase domain-containing protein</fullName>
    </recommendedName>
</protein>
<dbReference type="Gene3D" id="3.40.50.12780">
    <property type="entry name" value="N-terminal domain of ligase-like"/>
    <property type="match status" value="1"/>
</dbReference>
<evidence type="ECO:0000256" key="2">
    <source>
        <dbReference type="ARBA" id="ARBA00022598"/>
    </source>
</evidence>
<feature type="domain" description="AMP-dependent synthetase/ligase" evidence="3">
    <location>
        <begin position="48"/>
        <end position="412"/>
    </location>
</feature>
<dbReference type="Pfam" id="PF00501">
    <property type="entry name" value="AMP-binding"/>
    <property type="match status" value="1"/>
</dbReference>
<dbReference type="InterPro" id="IPR042099">
    <property type="entry name" value="ANL_N_sf"/>
</dbReference>
<reference evidence="5 6" key="1">
    <citation type="submission" date="2018-11" db="EMBL/GenBank/DDBJ databases">
        <title>Genome sequence of Apiotrichum porosum DSM 27194.</title>
        <authorList>
            <person name="Aliyu H."/>
            <person name="Gorte O."/>
            <person name="Ochsenreither K."/>
        </authorList>
    </citation>
    <scope>NUCLEOTIDE SEQUENCE [LARGE SCALE GENOMIC DNA]</scope>
    <source>
        <strain evidence="5 6">DSM 27194</strain>
    </source>
</reference>
<evidence type="ECO:0000259" key="4">
    <source>
        <dbReference type="Pfam" id="PF13193"/>
    </source>
</evidence>
<evidence type="ECO:0000256" key="1">
    <source>
        <dbReference type="ARBA" id="ARBA00006432"/>
    </source>
</evidence>
<comment type="caution">
    <text evidence="5">The sequence shown here is derived from an EMBL/GenBank/DDBJ whole genome shotgun (WGS) entry which is preliminary data.</text>
</comment>
<comment type="similarity">
    <text evidence="1">Belongs to the ATP-dependent AMP-binding enzyme family.</text>
</comment>
<evidence type="ECO:0000259" key="3">
    <source>
        <dbReference type="Pfam" id="PF00501"/>
    </source>
</evidence>
<evidence type="ECO:0000313" key="6">
    <source>
        <dbReference type="Proteomes" id="UP000279236"/>
    </source>
</evidence>
<evidence type="ECO:0008006" key="7">
    <source>
        <dbReference type="Google" id="ProtNLM"/>
    </source>
</evidence>
<dbReference type="InterPro" id="IPR025110">
    <property type="entry name" value="AMP-bd_C"/>
</dbReference>
<proteinExistence type="inferred from homology"/>
<feature type="domain" description="AMP-binding enzyme C-terminal" evidence="4">
    <location>
        <begin position="463"/>
        <end position="543"/>
    </location>
</feature>
<sequence length="567" mass="61643">MPAPPTQVTIYESDHTEEAFFPQQSVYDYLLPQAEGISPRPTYDDALPAFIDGPSGTVLTRGGLADAALRIASGLTQLGMKPGDVVSIWGRNCLEWVQAMYGCMAAGLVITPANVAYAPFELAHQMNNSGAQMMLVDPLLLPLFEATRPLFTASLFPASRVILLCDTADKPEDSPYKSLGEILGDRHATPVKLDGADAHTTAFLCYSSGTTGLPKGVMTSHFNLTSQLQAANISFPQIEWDKDVILGVLPFSHVYGLAVVLMHPVTRGVPVVILPKFDEISMLTAIQSYKITYGLIVPPIVIVLLHSKNLPHYDCSSLHTLVCAAAPLARSLQAAFNARLPHIVLMQGYGMTECSPATHSMRREESVGRAGTVGRLLPGYQARLVDAKGHDVKPHHAGELWLRGPCVMKGYHNNAEATASTIGPGGWLRTGDILVRSQDGFWRVIDRVKELIKYKGFQVAPAELEGVLMEHPMVADAGVVGVYDASQATELPRAYIVPKEEYADYVLLPQEVQDFVAATVAGYKKLRGGVQTIDVVPKSPSGKILRKLLRERAQREYDAINPNKAKL</sequence>
<dbReference type="InterPro" id="IPR020845">
    <property type="entry name" value="AMP-binding_CS"/>
</dbReference>
<dbReference type="PANTHER" id="PTHR24096:SF149">
    <property type="entry name" value="AMP-BINDING DOMAIN-CONTAINING PROTEIN-RELATED"/>
    <property type="match status" value="1"/>
</dbReference>
<dbReference type="GeneID" id="39587685"/>
<dbReference type="InterPro" id="IPR000873">
    <property type="entry name" value="AMP-dep_synth/lig_dom"/>
</dbReference>
<organism evidence="5 6">
    <name type="scientific">Apiotrichum porosum</name>
    <dbReference type="NCBI Taxonomy" id="105984"/>
    <lineage>
        <taxon>Eukaryota</taxon>
        <taxon>Fungi</taxon>
        <taxon>Dikarya</taxon>
        <taxon>Basidiomycota</taxon>
        <taxon>Agaricomycotina</taxon>
        <taxon>Tremellomycetes</taxon>
        <taxon>Trichosporonales</taxon>
        <taxon>Trichosporonaceae</taxon>
        <taxon>Apiotrichum</taxon>
    </lineage>
</organism>
<accession>A0A427XFH7</accession>
<name>A0A427XFH7_9TREE</name>
<dbReference type="OrthoDB" id="1898221at2759"/>
<dbReference type="GO" id="GO:0016405">
    <property type="term" value="F:CoA-ligase activity"/>
    <property type="evidence" value="ECO:0007669"/>
    <property type="project" value="TreeGrafter"/>
</dbReference>
<evidence type="ECO:0000313" key="5">
    <source>
        <dbReference type="EMBL" id="RSH77582.1"/>
    </source>
</evidence>
<dbReference type="STRING" id="105984.A0A427XFH7"/>
<dbReference type="RefSeq" id="XP_028472729.1">
    <property type="nucleotide sequence ID" value="XM_028618841.1"/>
</dbReference>
<dbReference type="FunFam" id="3.30.300.30:FF:000007">
    <property type="entry name" value="4-coumarate--CoA ligase 2"/>
    <property type="match status" value="1"/>
</dbReference>
<dbReference type="AlphaFoldDB" id="A0A427XFH7"/>
<keyword evidence="6" id="KW-1185">Reference proteome</keyword>
<dbReference type="InterPro" id="IPR045851">
    <property type="entry name" value="AMP-bd_C_sf"/>
</dbReference>